<feature type="transmembrane region" description="Helical" evidence="1">
    <location>
        <begin position="35"/>
        <end position="56"/>
    </location>
</feature>
<proteinExistence type="predicted"/>
<keyword evidence="1" id="KW-0812">Transmembrane</keyword>
<protein>
    <recommendedName>
        <fullName evidence="4">DUF2809 domain-containing protein</fullName>
    </recommendedName>
</protein>
<evidence type="ECO:0000256" key="1">
    <source>
        <dbReference type="SAM" id="Phobius"/>
    </source>
</evidence>
<dbReference type="Proteomes" id="UP000190897">
    <property type="component" value="Unassembled WGS sequence"/>
</dbReference>
<accession>A0A1T5HJW8</accession>
<name>A0A1T5HJW8_9BACT</name>
<gene>
    <name evidence="2" type="ORF">SAMN05660293_05750</name>
</gene>
<dbReference type="InterPro" id="IPR021257">
    <property type="entry name" value="DUF2809"/>
</dbReference>
<dbReference type="EMBL" id="FUZA01000024">
    <property type="protein sequence ID" value="SKC20967.1"/>
    <property type="molecule type" value="Genomic_DNA"/>
</dbReference>
<keyword evidence="1" id="KW-0472">Membrane</keyword>
<sequence length="131" mass="14559">MPITFRNRLSYGLLTAGVMLVGFLSRHLLGHYAFIKLYVGDALWSMMVFYGFAFVFRSWPTWKVAAAALGFSVSVEASQLYHAEWIDAIRNIPLGGLKLGFTFVWSDLLCYSVGVGLGVRVEVCLIGTVKN</sequence>
<evidence type="ECO:0008006" key="4">
    <source>
        <dbReference type="Google" id="ProtNLM"/>
    </source>
</evidence>
<dbReference type="Pfam" id="PF10990">
    <property type="entry name" value="DUF2809"/>
    <property type="match status" value="1"/>
</dbReference>
<keyword evidence="1" id="KW-1133">Transmembrane helix</keyword>
<reference evidence="3" key="1">
    <citation type="submission" date="2017-02" db="EMBL/GenBank/DDBJ databases">
        <authorList>
            <person name="Varghese N."/>
            <person name="Submissions S."/>
        </authorList>
    </citation>
    <scope>NUCLEOTIDE SEQUENCE [LARGE SCALE GENOMIC DNA]</scope>
    <source>
        <strain evidence="3">DSM 22270</strain>
    </source>
</reference>
<dbReference type="OrthoDB" id="5360192at2"/>
<evidence type="ECO:0000313" key="2">
    <source>
        <dbReference type="EMBL" id="SKC20967.1"/>
    </source>
</evidence>
<dbReference type="RefSeq" id="WP_082218162.1">
    <property type="nucleotide sequence ID" value="NZ_FUZA01000024.1"/>
</dbReference>
<evidence type="ECO:0000313" key="3">
    <source>
        <dbReference type="Proteomes" id="UP000190897"/>
    </source>
</evidence>
<keyword evidence="3" id="KW-1185">Reference proteome</keyword>
<dbReference type="AlphaFoldDB" id="A0A1T5HJW8"/>
<organism evidence="2 3">
    <name type="scientific">Dyadobacter psychrophilus</name>
    <dbReference type="NCBI Taxonomy" id="651661"/>
    <lineage>
        <taxon>Bacteria</taxon>
        <taxon>Pseudomonadati</taxon>
        <taxon>Bacteroidota</taxon>
        <taxon>Cytophagia</taxon>
        <taxon>Cytophagales</taxon>
        <taxon>Spirosomataceae</taxon>
        <taxon>Dyadobacter</taxon>
    </lineage>
</organism>
<feature type="transmembrane region" description="Helical" evidence="1">
    <location>
        <begin position="9"/>
        <end position="29"/>
    </location>
</feature>